<feature type="region of interest" description="Disordered" evidence="1">
    <location>
        <begin position="1"/>
        <end position="45"/>
    </location>
</feature>
<keyword evidence="3" id="KW-1185">Reference proteome</keyword>
<feature type="compositionally biased region" description="Basic and acidic residues" evidence="1">
    <location>
        <begin position="295"/>
        <end position="313"/>
    </location>
</feature>
<evidence type="ECO:0000256" key="1">
    <source>
        <dbReference type="SAM" id="MobiDB-lite"/>
    </source>
</evidence>
<evidence type="ECO:0000313" key="2">
    <source>
        <dbReference type="EMBL" id="GFH56267.1"/>
    </source>
</evidence>
<feature type="compositionally biased region" description="Low complexity" evidence="1">
    <location>
        <begin position="1275"/>
        <end position="1290"/>
    </location>
</feature>
<feature type="compositionally biased region" description="Low complexity" evidence="1">
    <location>
        <begin position="1243"/>
        <end position="1254"/>
    </location>
</feature>
<dbReference type="Proteomes" id="UP001054902">
    <property type="component" value="Unassembled WGS sequence"/>
</dbReference>
<feature type="compositionally biased region" description="Basic and acidic residues" evidence="1">
    <location>
        <begin position="324"/>
        <end position="341"/>
    </location>
</feature>
<feature type="region of interest" description="Disordered" evidence="1">
    <location>
        <begin position="1275"/>
        <end position="1300"/>
    </location>
</feature>
<feature type="compositionally biased region" description="Basic residues" evidence="1">
    <location>
        <begin position="423"/>
        <end position="446"/>
    </location>
</feature>
<feature type="compositionally biased region" description="Polar residues" evidence="1">
    <location>
        <begin position="391"/>
        <end position="406"/>
    </location>
</feature>
<proteinExistence type="predicted"/>
<feature type="compositionally biased region" description="Polar residues" evidence="1">
    <location>
        <begin position="1"/>
        <end position="21"/>
    </location>
</feature>
<protein>
    <submittedName>
        <fullName evidence="2">Uncharacterized protein</fullName>
    </submittedName>
</protein>
<feature type="compositionally biased region" description="Polar residues" evidence="1">
    <location>
        <begin position="1291"/>
        <end position="1300"/>
    </location>
</feature>
<comment type="caution">
    <text evidence="2">The sequence shown here is derived from an EMBL/GenBank/DDBJ whole genome shotgun (WGS) entry which is preliminary data.</text>
</comment>
<evidence type="ECO:0000313" key="3">
    <source>
        <dbReference type="Proteomes" id="UP001054902"/>
    </source>
</evidence>
<organism evidence="2 3">
    <name type="scientific">Chaetoceros tenuissimus</name>
    <dbReference type="NCBI Taxonomy" id="426638"/>
    <lineage>
        <taxon>Eukaryota</taxon>
        <taxon>Sar</taxon>
        <taxon>Stramenopiles</taxon>
        <taxon>Ochrophyta</taxon>
        <taxon>Bacillariophyta</taxon>
        <taxon>Coscinodiscophyceae</taxon>
        <taxon>Chaetocerotophycidae</taxon>
        <taxon>Chaetocerotales</taxon>
        <taxon>Chaetocerotaceae</taxon>
        <taxon>Chaetoceros</taxon>
    </lineage>
</organism>
<feature type="region of interest" description="Disordered" evidence="1">
    <location>
        <begin position="1226"/>
        <end position="1262"/>
    </location>
</feature>
<name>A0AAD3HA55_9STRA</name>
<reference evidence="2 3" key="1">
    <citation type="journal article" date="2021" name="Sci. Rep.">
        <title>The genome of the diatom Chaetoceros tenuissimus carries an ancient integrated fragment of an extant virus.</title>
        <authorList>
            <person name="Hongo Y."/>
            <person name="Kimura K."/>
            <person name="Takaki Y."/>
            <person name="Yoshida Y."/>
            <person name="Baba S."/>
            <person name="Kobayashi G."/>
            <person name="Nagasaki K."/>
            <person name="Hano T."/>
            <person name="Tomaru Y."/>
        </authorList>
    </citation>
    <scope>NUCLEOTIDE SEQUENCE [LARGE SCALE GENOMIC DNA]</scope>
    <source>
        <strain evidence="2 3">NIES-3715</strain>
    </source>
</reference>
<accession>A0AAD3HA55</accession>
<feature type="compositionally biased region" description="Basic and acidic residues" evidence="1">
    <location>
        <begin position="1226"/>
        <end position="1242"/>
    </location>
</feature>
<gene>
    <name evidence="2" type="ORF">CTEN210_12743</name>
</gene>
<sequence length="1321" mass="151815">MQSNRKNSNLVSSSARYQPLSQAPLGNETSNPAPYLGPGTSSGKPRFFTRVLHPGETNVQDIKQIRYLPVRLPPKNKAKTYDHGVNIKETVSTVAPDGSTIARTSEDNIPRFSDFNNLESLHKLGEIIRLAKSYANEKYANDPTIPKEIHVILFLRSALKGGAKQDLEEIVRGVENEMAASDGLMAMEELDSKVKTEVGYLFKYLATMRYFSVENLQDVSVWFDDFLEKERKKEGTNRAKIIQVMERVEGIINKAMKTKLMEVEAEIARAEEIARNAPVEPQMNPYMGEDHVHERMDSVSESQYDREVSTKEPTEEDMSVEGPTDEKEMSVEISPDGEKFQGDPTEEDDKNSVPSKIQGEIFLHGFERGNSGSGTKKSGEIALTSLARAVTSGSPEPSKNFSSPAKSSVLDENNDRSVTKISMRGKKKGKGKRERKGSKPLGRRAKKSLEESKLVGDAKACIKQSEELLEPIYPREVLMGDKNLEWFLQDPILILCSLCKLKEADPDMYYGTPICSRCYEENLLLSELLSLSSEDMDAFSVVTEAINENLGEIFEEKLQLDGMDFDEMDKKPAAKPSMEENSDADSVYTGLHSVELNHETFFGVMDKDHPTCRHREVYYLVRTLADVMFSSPIGWIESVLSELLPRMKALAAKNLPPRSLKDMEEFSNWKEKIDTKEGIYDQTYNDIVHQYRMITSALERKMQAEQSLQHKAAYGMVKDHWNPESKDGHLENLDMCQQLLNDARKILVRELQAKSHVSTDGLQVTGEGQVQLLFDPTRNCFYCEEKESCLSLVLVTLANELFPSPPCWYGLPKRETFFESEDLDVQKRVLQFRHKYIFWNKKYWDDTRFIKGDRDQPWRFFLPAEYRIGPRNLTDKQLTYMYSSLTKWEHFQPEMNNVKVDFYTVSLEDLKKTCGYPDGAQEHDLSFASEEEERKWKQKFLEKQATLMPYDANFSCMINESERDALHILENAEKNCLDPDGQKLDEGMRKLLVSGIKAHLSNIVQLLSQGPQKLPLAELKKRLETKDYASHARYYMIHILRGIQGKIAGDNAPYIAEWLYNYIVVVITRPRTMPIVDYLNYVEGMIDWLEVCDENPNSIVQYNKRTSPADKNRMLALAQDDEIMYELLKDSEVMSWDVERVRNEIIRLNELLMKFLPPAPPLKNEYFIPGKGFSTSTKGFIKGPRAFKKKKTPCQHCLSLGLIDSAHSHLEKDCLNKAPIGRRWIDRRTYHNPKRESRDTNARQRFNHQQQNQQRRQHHNQNRNGRQFQFQGRGNFQQSNRNNQGNNRNNVTYQKSQPRQNFIHSNVKNYCGHVYEEMSDA</sequence>
<feature type="region of interest" description="Disordered" evidence="1">
    <location>
        <begin position="295"/>
        <end position="354"/>
    </location>
</feature>
<feature type="region of interest" description="Disordered" evidence="1">
    <location>
        <begin position="389"/>
        <end position="450"/>
    </location>
</feature>
<dbReference type="EMBL" id="BLLK01000051">
    <property type="protein sequence ID" value="GFH56267.1"/>
    <property type="molecule type" value="Genomic_DNA"/>
</dbReference>